<organism evidence="5 6">
    <name type="scientific">Paralvinella palmiformis</name>
    <dbReference type="NCBI Taxonomy" id="53620"/>
    <lineage>
        <taxon>Eukaryota</taxon>
        <taxon>Metazoa</taxon>
        <taxon>Spiralia</taxon>
        <taxon>Lophotrochozoa</taxon>
        <taxon>Annelida</taxon>
        <taxon>Polychaeta</taxon>
        <taxon>Sedentaria</taxon>
        <taxon>Canalipalpata</taxon>
        <taxon>Terebellida</taxon>
        <taxon>Terebelliformia</taxon>
        <taxon>Alvinellidae</taxon>
        <taxon>Paralvinella</taxon>
    </lineage>
</organism>
<comment type="similarity">
    <text evidence="2">Belongs to the RRP1 family.</text>
</comment>
<gene>
    <name evidence="5" type="ORF">LSH36_874g01061</name>
</gene>
<protein>
    <submittedName>
        <fullName evidence="5">Uncharacterized protein</fullName>
    </submittedName>
</protein>
<dbReference type="GO" id="GO:0030688">
    <property type="term" value="C:preribosome, small subunit precursor"/>
    <property type="evidence" value="ECO:0007669"/>
    <property type="project" value="InterPro"/>
</dbReference>
<evidence type="ECO:0000256" key="4">
    <source>
        <dbReference type="ARBA" id="ARBA00023242"/>
    </source>
</evidence>
<evidence type="ECO:0000256" key="3">
    <source>
        <dbReference type="ARBA" id="ARBA00022552"/>
    </source>
</evidence>
<dbReference type="PANTHER" id="PTHR13026:SF0">
    <property type="entry name" value="RIBOSOMAL RNA PROCESSING 1B"/>
    <property type="match status" value="1"/>
</dbReference>
<dbReference type="GO" id="GO:0006364">
    <property type="term" value="P:rRNA processing"/>
    <property type="evidence" value="ECO:0007669"/>
    <property type="project" value="UniProtKB-KW"/>
</dbReference>
<comment type="caution">
    <text evidence="5">The sequence shown here is derived from an EMBL/GenBank/DDBJ whole genome shotgun (WGS) entry which is preliminary data.</text>
</comment>
<dbReference type="EMBL" id="JAODUP010000874">
    <property type="protein sequence ID" value="KAK2143134.1"/>
    <property type="molecule type" value="Genomic_DNA"/>
</dbReference>
<proteinExistence type="inferred from homology"/>
<comment type="subcellular location">
    <subcellularLocation>
        <location evidence="1">Nucleus</location>
    </subcellularLocation>
</comment>
<dbReference type="Proteomes" id="UP001208570">
    <property type="component" value="Unassembled WGS sequence"/>
</dbReference>
<evidence type="ECO:0000256" key="2">
    <source>
        <dbReference type="ARBA" id="ARBA00006374"/>
    </source>
</evidence>
<evidence type="ECO:0000313" key="6">
    <source>
        <dbReference type="Proteomes" id="UP001208570"/>
    </source>
</evidence>
<evidence type="ECO:0000256" key="1">
    <source>
        <dbReference type="ARBA" id="ARBA00004123"/>
    </source>
</evidence>
<sequence>MKLWSLSVDRASGWLSSMMTSFIFFGQVIEKTDGQSAVVKYLEPTKGHKDYYRWPRSEDVAETSAYYVYQWDFEVTPVINDGRVWEVANIEDIALGYESIKRGLDRDDLIKIWKGLHYCMWMSDKPLVQEELARTISDLIHCFPHFPQALLFVDTFFETECREWFGIDRLRLDKFMMLIREVFRHMLTLLKSHKWKKAYIRQVTSMLEKHIITSAWDDGIPDGIRFHVADIYLEELDHVDTEISTDRVHMFLEPYCVALTKMKINTLFRHIVRHIFLELINREVQKAEIVDYNTQMKTNAAAAGDDSEADDDDPGDDMEELEIPKHNKVMGTVDYKKLADRLFELASDAACPGKNRTSIYGLVKRFSDMAEGKLPKRPTYEDIKNDNGITPKDINRAAHDLLQLEMKLQKETSKALKKKQKRKLKRKHAARKKDSGEGNLTCFVSLVPPLIKTHWISECKQN</sequence>
<dbReference type="InterPro" id="IPR010301">
    <property type="entry name" value="RRP1"/>
</dbReference>
<evidence type="ECO:0000313" key="5">
    <source>
        <dbReference type="EMBL" id="KAK2143134.1"/>
    </source>
</evidence>
<reference evidence="5" key="1">
    <citation type="journal article" date="2023" name="Mol. Biol. Evol.">
        <title>Third-Generation Sequencing Reveals the Adaptive Role of the Epigenome in Three Deep-Sea Polychaetes.</title>
        <authorList>
            <person name="Perez M."/>
            <person name="Aroh O."/>
            <person name="Sun Y."/>
            <person name="Lan Y."/>
            <person name="Juniper S.K."/>
            <person name="Young C.R."/>
            <person name="Angers B."/>
            <person name="Qian P.Y."/>
        </authorList>
    </citation>
    <scope>NUCLEOTIDE SEQUENCE</scope>
    <source>
        <strain evidence="5">P08H-3</strain>
    </source>
</reference>
<name>A0AAD9IYN8_9ANNE</name>
<keyword evidence="6" id="KW-1185">Reference proteome</keyword>
<dbReference type="AlphaFoldDB" id="A0AAD9IYN8"/>
<dbReference type="PANTHER" id="PTHR13026">
    <property type="entry name" value="NNP-1 PROTEIN NOVEL NUCLEAR PROTEIN 1 NOP52"/>
    <property type="match status" value="1"/>
</dbReference>
<dbReference type="Pfam" id="PF05997">
    <property type="entry name" value="Nop52"/>
    <property type="match status" value="1"/>
</dbReference>
<keyword evidence="4" id="KW-0539">Nucleus</keyword>
<keyword evidence="3" id="KW-0698">rRNA processing</keyword>
<dbReference type="GO" id="GO:0005634">
    <property type="term" value="C:nucleus"/>
    <property type="evidence" value="ECO:0007669"/>
    <property type="project" value="UniProtKB-SubCell"/>
</dbReference>
<accession>A0AAD9IYN8</accession>